<dbReference type="Proteomes" id="UP000060778">
    <property type="component" value="Chromosome"/>
</dbReference>
<dbReference type="STRING" id="940295.EYM_02030"/>
<sequence length="212" mass="24139">MNVAEARAREFLEKYGERGEMVVRAALEVADAYRRKGKAALGDFDFKGVVKRLKQYGVDYNPSPLLSKLEKEYALIETSYKSSNQHWWKFVDEEALRLALNEEEEDEEELDPQIAVLKVQVAALELDEAKEKLAKIINRKKMTVADKKWFKNFAFETLPLIAKVAEKVLEEGIEDPELLEAVEVIKLALKASKLAKVKVSKSLDLPLISVEE</sequence>
<proteinExistence type="predicted"/>
<evidence type="ECO:0000313" key="2">
    <source>
        <dbReference type="Proteomes" id="UP000060778"/>
    </source>
</evidence>
<dbReference type="OrthoDB" id="33752at2157"/>
<accession>A0A0U3EAS0</accession>
<protein>
    <submittedName>
        <fullName evidence="1">Uncharacterized protein</fullName>
    </submittedName>
</protein>
<dbReference type="KEGG" id="iis:EYM_02030"/>
<name>A0A0U3EAS0_9CREN</name>
<dbReference type="PATRIC" id="fig|940295.4.peg.396"/>
<dbReference type="GeneID" id="30679808"/>
<keyword evidence="2" id="KW-1185">Reference proteome</keyword>
<evidence type="ECO:0000313" key="1">
    <source>
        <dbReference type="EMBL" id="ALU11523.1"/>
    </source>
</evidence>
<reference evidence="1 2" key="1">
    <citation type="submission" date="2013-11" db="EMBL/GenBank/DDBJ databases">
        <title>Comparative genomics of Ignicoccus.</title>
        <authorList>
            <person name="Podar M."/>
        </authorList>
    </citation>
    <scope>NUCLEOTIDE SEQUENCE [LARGE SCALE GENOMIC DNA]</scope>
    <source>
        <strain evidence="1 2">DSM 13165</strain>
    </source>
</reference>
<dbReference type="EMBL" id="CP006867">
    <property type="protein sequence ID" value="ALU11523.1"/>
    <property type="molecule type" value="Genomic_DNA"/>
</dbReference>
<gene>
    <name evidence="1" type="ORF">EYM_02030</name>
</gene>
<dbReference type="AlphaFoldDB" id="A0A0U3EAS0"/>
<organism evidence="1 2">
    <name type="scientific">Ignicoccus islandicus DSM 13165</name>
    <dbReference type="NCBI Taxonomy" id="940295"/>
    <lineage>
        <taxon>Archaea</taxon>
        <taxon>Thermoproteota</taxon>
        <taxon>Thermoprotei</taxon>
        <taxon>Desulfurococcales</taxon>
        <taxon>Desulfurococcaceae</taxon>
        <taxon>Ignicoccus</taxon>
    </lineage>
</organism>
<dbReference type="RefSeq" id="WP_075049432.1">
    <property type="nucleotide sequence ID" value="NZ_CP006867.1"/>
</dbReference>